<keyword evidence="3" id="KW-1003">Cell membrane</keyword>
<dbReference type="InterPro" id="IPR050171">
    <property type="entry name" value="MFS_Transporters"/>
</dbReference>
<accession>A0A6L3III5</accession>
<evidence type="ECO:0000313" key="9">
    <source>
        <dbReference type="EMBL" id="KAA5302946.1"/>
    </source>
</evidence>
<dbReference type="EMBL" id="VVZV01000325">
    <property type="protein sequence ID" value="KAA5302946.1"/>
    <property type="molecule type" value="Genomic_DNA"/>
</dbReference>
<dbReference type="InterPro" id="IPR011701">
    <property type="entry name" value="MFS"/>
</dbReference>
<keyword evidence="6 7" id="KW-0472">Membrane</keyword>
<dbReference type="GO" id="GO:0005886">
    <property type="term" value="C:plasma membrane"/>
    <property type="evidence" value="ECO:0007669"/>
    <property type="project" value="UniProtKB-SubCell"/>
</dbReference>
<dbReference type="PANTHER" id="PTHR23517">
    <property type="entry name" value="RESISTANCE PROTEIN MDTM, PUTATIVE-RELATED-RELATED"/>
    <property type="match status" value="1"/>
</dbReference>
<comment type="caution">
    <text evidence="9">The sequence shown here is derived from an EMBL/GenBank/DDBJ whole genome shotgun (WGS) entry which is preliminary data.</text>
</comment>
<keyword evidence="4 7" id="KW-0812">Transmembrane</keyword>
<keyword evidence="2" id="KW-0813">Transport</keyword>
<dbReference type="GO" id="GO:0022857">
    <property type="term" value="F:transmembrane transporter activity"/>
    <property type="evidence" value="ECO:0007669"/>
    <property type="project" value="InterPro"/>
</dbReference>
<dbReference type="Gene3D" id="1.20.1250.20">
    <property type="entry name" value="MFS general substrate transporter like domains"/>
    <property type="match status" value="1"/>
</dbReference>
<feature type="transmembrane region" description="Helical" evidence="7">
    <location>
        <begin position="105"/>
        <end position="128"/>
    </location>
</feature>
<feature type="transmembrane region" description="Helical" evidence="7">
    <location>
        <begin position="80"/>
        <end position="99"/>
    </location>
</feature>
<evidence type="ECO:0000256" key="2">
    <source>
        <dbReference type="ARBA" id="ARBA00022448"/>
    </source>
</evidence>
<proteinExistence type="predicted"/>
<evidence type="ECO:0000256" key="4">
    <source>
        <dbReference type="ARBA" id="ARBA00022692"/>
    </source>
</evidence>
<dbReference type="InterPro" id="IPR020846">
    <property type="entry name" value="MFS_dom"/>
</dbReference>
<evidence type="ECO:0000313" key="10">
    <source>
        <dbReference type="Proteomes" id="UP000481700"/>
    </source>
</evidence>
<feature type="transmembrane region" description="Helical" evidence="7">
    <location>
        <begin position="51"/>
        <end position="68"/>
    </location>
</feature>
<feature type="transmembrane region" description="Helical" evidence="7">
    <location>
        <begin position="217"/>
        <end position="242"/>
    </location>
</feature>
<feature type="transmembrane region" description="Helical" evidence="7">
    <location>
        <begin position="168"/>
        <end position="186"/>
    </location>
</feature>
<name>A0A6L3III5_9BACT</name>
<evidence type="ECO:0000256" key="6">
    <source>
        <dbReference type="ARBA" id="ARBA00023136"/>
    </source>
</evidence>
<dbReference type="RefSeq" id="WP_149937779.1">
    <property type="nucleotide sequence ID" value="NZ_VVZV01000325.1"/>
</dbReference>
<feature type="transmembrane region" description="Helical" evidence="7">
    <location>
        <begin position="12"/>
        <end position="31"/>
    </location>
</feature>
<evidence type="ECO:0000256" key="3">
    <source>
        <dbReference type="ARBA" id="ARBA00022475"/>
    </source>
</evidence>
<feature type="non-terminal residue" evidence="9">
    <location>
        <position position="251"/>
    </location>
</feature>
<dbReference type="AlphaFoldDB" id="A0A6L3III5"/>
<keyword evidence="5 7" id="KW-1133">Transmembrane helix</keyword>
<dbReference type="InterPro" id="IPR036259">
    <property type="entry name" value="MFS_trans_sf"/>
</dbReference>
<evidence type="ECO:0000256" key="1">
    <source>
        <dbReference type="ARBA" id="ARBA00004651"/>
    </source>
</evidence>
<sequence length="251" mass="27366">MKVQTGQGTIPLITLVGIFSISALNALPGLAVSPILGDLNKIFPSATDLEIQMLSSLPSLLIIPFILLSGKLTEKVNNLLLLQIGLALFGASGILYLLSDKMWQLIAVSAMLGMGSGLIVPLSTGLISRYFVGSYRTKQFGYSSAITNITLVLATTLTGYLAEVNWHLPFLVYLFPFVSVFLTRYLKKDLSNYHSSDDIPADTVREMGKRGINVKALVKLMAFYGLATYLVIIISFNLPFLMEEYGLSSGR</sequence>
<protein>
    <submittedName>
        <fullName evidence="9">MFS transporter</fullName>
    </submittedName>
</protein>
<comment type="subcellular location">
    <subcellularLocation>
        <location evidence="1">Cell membrane</location>
        <topology evidence="1">Multi-pass membrane protein</topology>
    </subcellularLocation>
</comment>
<reference evidence="9 10" key="1">
    <citation type="journal article" date="2019" name="Nat. Med.">
        <title>A library of human gut bacterial isolates paired with longitudinal multiomics data enables mechanistic microbiome research.</title>
        <authorList>
            <person name="Poyet M."/>
            <person name="Groussin M."/>
            <person name="Gibbons S.M."/>
            <person name="Avila-Pacheco J."/>
            <person name="Jiang X."/>
            <person name="Kearney S.M."/>
            <person name="Perrotta A.R."/>
            <person name="Berdy B."/>
            <person name="Zhao S."/>
            <person name="Lieberman T.D."/>
            <person name="Swanson P.K."/>
            <person name="Smith M."/>
            <person name="Roesemann S."/>
            <person name="Alexander J.E."/>
            <person name="Rich S.A."/>
            <person name="Livny J."/>
            <person name="Vlamakis H."/>
            <person name="Clish C."/>
            <person name="Bullock K."/>
            <person name="Deik A."/>
            <person name="Scott J."/>
            <person name="Pierce K.A."/>
            <person name="Xavier R.J."/>
            <person name="Alm E.J."/>
        </authorList>
    </citation>
    <scope>NUCLEOTIDE SEQUENCE [LARGE SCALE GENOMIC DNA]</scope>
    <source>
        <strain evidence="9 10">BIOML-A25</strain>
    </source>
</reference>
<organism evidence="9 10">
    <name type="scientific">Phocaeicola dorei</name>
    <dbReference type="NCBI Taxonomy" id="357276"/>
    <lineage>
        <taxon>Bacteria</taxon>
        <taxon>Pseudomonadati</taxon>
        <taxon>Bacteroidota</taxon>
        <taxon>Bacteroidia</taxon>
        <taxon>Bacteroidales</taxon>
        <taxon>Bacteroidaceae</taxon>
        <taxon>Phocaeicola</taxon>
    </lineage>
</organism>
<evidence type="ECO:0000256" key="5">
    <source>
        <dbReference type="ARBA" id="ARBA00022989"/>
    </source>
</evidence>
<evidence type="ECO:0000256" key="7">
    <source>
        <dbReference type="SAM" id="Phobius"/>
    </source>
</evidence>
<evidence type="ECO:0000259" key="8">
    <source>
        <dbReference type="PROSITE" id="PS50850"/>
    </source>
</evidence>
<dbReference type="SUPFAM" id="SSF103473">
    <property type="entry name" value="MFS general substrate transporter"/>
    <property type="match status" value="1"/>
</dbReference>
<dbReference type="Proteomes" id="UP000481700">
    <property type="component" value="Unassembled WGS sequence"/>
</dbReference>
<gene>
    <name evidence="9" type="ORF">F2Z07_27365</name>
</gene>
<feature type="transmembrane region" description="Helical" evidence="7">
    <location>
        <begin position="140"/>
        <end position="162"/>
    </location>
</feature>
<dbReference type="Pfam" id="PF07690">
    <property type="entry name" value="MFS_1"/>
    <property type="match status" value="1"/>
</dbReference>
<dbReference type="PANTHER" id="PTHR23517:SF2">
    <property type="entry name" value="MULTIDRUG RESISTANCE PROTEIN MDTH"/>
    <property type="match status" value="1"/>
</dbReference>
<dbReference type="PROSITE" id="PS50850">
    <property type="entry name" value="MFS"/>
    <property type="match status" value="1"/>
</dbReference>
<feature type="domain" description="Major facilitator superfamily (MFS) profile" evidence="8">
    <location>
        <begin position="14"/>
        <end position="251"/>
    </location>
</feature>